<dbReference type="Gene3D" id="3.40.109.10">
    <property type="entry name" value="NADH Oxidase"/>
    <property type="match status" value="1"/>
</dbReference>
<keyword evidence="3" id="KW-0285">Flavoprotein</keyword>
<comment type="similarity">
    <text evidence="2">Belongs to the nitroreductase family.</text>
</comment>
<keyword evidence="5" id="KW-0560">Oxidoreductase</keyword>
<feature type="domain" description="4Fe-4S ferredoxin-type" evidence="6">
    <location>
        <begin position="2"/>
        <end position="31"/>
    </location>
</feature>
<evidence type="ECO:0000313" key="7">
    <source>
        <dbReference type="EMBL" id="PWR75573.1"/>
    </source>
</evidence>
<evidence type="ECO:0000256" key="4">
    <source>
        <dbReference type="ARBA" id="ARBA00022643"/>
    </source>
</evidence>
<comment type="caution">
    <text evidence="7">The sequence shown here is derived from an EMBL/GenBank/DDBJ whole genome shotgun (WGS) entry which is preliminary data.</text>
</comment>
<dbReference type="Proteomes" id="UP000245934">
    <property type="component" value="Unassembled WGS sequence"/>
</dbReference>
<dbReference type="PROSITE" id="PS51379">
    <property type="entry name" value="4FE4S_FER_2"/>
    <property type="match status" value="2"/>
</dbReference>
<dbReference type="Pfam" id="PF00881">
    <property type="entry name" value="Nitroreductase"/>
    <property type="match status" value="1"/>
</dbReference>
<feature type="domain" description="4Fe-4S ferredoxin-type" evidence="6">
    <location>
        <begin position="36"/>
        <end position="65"/>
    </location>
</feature>
<dbReference type="InterPro" id="IPR000415">
    <property type="entry name" value="Nitroreductase-like"/>
</dbReference>
<proteinExistence type="inferred from homology"/>
<organism evidence="7 8">
    <name type="scientific">Methanospirillum stamsii</name>
    <dbReference type="NCBI Taxonomy" id="1277351"/>
    <lineage>
        <taxon>Archaea</taxon>
        <taxon>Methanobacteriati</taxon>
        <taxon>Methanobacteriota</taxon>
        <taxon>Stenosarchaea group</taxon>
        <taxon>Methanomicrobia</taxon>
        <taxon>Methanomicrobiales</taxon>
        <taxon>Methanospirillaceae</taxon>
        <taxon>Methanospirillum</taxon>
    </lineage>
</organism>
<dbReference type="SUPFAM" id="SSF55469">
    <property type="entry name" value="FMN-dependent nitroreductase-like"/>
    <property type="match status" value="1"/>
</dbReference>
<dbReference type="GO" id="GO:0016491">
    <property type="term" value="F:oxidoreductase activity"/>
    <property type="evidence" value="ECO:0007669"/>
    <property type="project" value="UniProtKB-KW"/>
</dbReference>
<name>A0A2V2NJR1_9EURY</name>
<dbReference type="EMBL" id="QGMZ01000009">
    <property type="protein sequence ID" value="PWR75573.1"/>
    <property type="molecule type" value="Genomic_DNA"/>
</dbReference>
<comment type="cofactor">
    <cofactor evidence="1">
        <name>FMN</name>
        <dbReference type="ChEBI" id="CHEBI:58210"/>
    </cofactor>
</comment>
<keyword evidence="4" id="KW-0288">FMN</keyword>
<dbReference type="PROSITE" id="PS00198">
    <property type="entry name" value="4FE4S_FER_1"/>
    <property type="match status" value="1"/>
</dbReference>
<protein>
    <submittedName>
        <fullName evidence="7">Nitroreductase</fullName>
    </submittedName>
</protein>
<reference evidence="7 8" key="1">
    <citation type="submission" date="2018-05" db="EMBL/GenBank/DDBJ databases">
        <title>Draft genome of Methanospirillum stamsii Pt1.</title>
        <authorList>
            <person name="Dueholm M.S."/>
            <person name="Nielsen P.H."/>
            <person name="Bakmann L.F."/>
            <person name="Otzen D.E."/>
        </authorList>
    </citation>
    <scope>NUCLEOTIDE SEQUENCE [LARGE SCALE GENOMIC DNA]</scope>
    <source>
        <strain evidence="7 8">Pt1</strain>
    </source>
</reference>
<evidence type="ECO:0000259" key="6">
    <source>
        <dbReference type="PROSITE" id="PS51379"/>
    </source>
</evidence>
<dbReference type="SUPFAM" id="SSF54862">
    <property type="entry name" value="4Fe-4S ferredoxins"/>
    <property type="match status" value="1"/>
</dbReference>
<dbReference type="CDD" id="cd02143">
    <property type="entry name" value="nitroreductase_FeS-like"/>
    <property type="match status" value="1"/>
</dbReference>
<keyword evidence="8" id="KW-1185">Reference proteome</keyword>
<dbReference type="PANTHER" id="PTHR43673">
    <property type="entry name" value="NAD(P)H NITROREDUCTASE YDGI-RELATED"/>
    <property type="match status" value="1"/>
</dbReference>
<evidence type="ECO:0000256" key="2">
    <source>
        <dbReference type="ARBA" id="ARBA00007118"/>
    </source>
</evidence>
<dbReference type="AlphaFoldDB" id="A0A2V2NJR1"/>
<dbReference type="InterPro" id="IPR029479">
    <property type="entry name" value="Nitroreductase"/>
</dbReference>
<dbReference type="OrthoDB" id="51316at2157"/>
<evidence type="ECO:0000313" key="8">
    <source>
        <dbReference type="Proteomes" id="UP000245934"/>
    </source>
</evidence>
<accession>A0A2V2NJR1</accession>
<evidence type="ECO:0000256" key="3">
    <source>
        <dbReference type="ARBA" id="ARBA00022630"/>
    </source>
</evidence>
<dbReference type="Pfam" id="PF13187">
    <property type="entry name" value="Fer4_9"/>
    <property type="match status" value="1"/>
</dbReference>
<evidence type="ECO:0000256" key="5">
    <source>
        <dbReference type="ARBA" id="ARBA00023002"/>
    </source>
</evidence>
<dbReference type="PANTHER" id="PTHR43673:SF2">
    <property type="entry name" value="NITROREDUCTASE"/>
    <property type="match status" value="1"/>
</dbReference>
<sequence>MMTVSVESDSCTRCGICSTICPMGIITPADKDTLPGIIPGMESSCIACGQCEAFCKTGAIVVDKGSGHVVQKAWDGSGITPALLDTYMKSRRSIRQFKNDPVSRETILAILDICRYAASGCNGQPVEWLVIHKPEEVHRIAELTIEWMRTLVNTDHPLSPFVPGLISGWEAGIDVICRGAPHLLIPHIEEKNQMAYTDGIIALTHADLAAPAFGVGMCWAGFVAAASGSYAPLMELYNLPSGRIPLYALMFGYPKYKPYHIPERKKLQVIWH</sequence>
<gene>
    <name evidence="7" type="ORF">DLD82_04075</name>
</gene>
<evidence type="ECO:0000256" key="1">
    <source>
        <dbReference type="ARBA" id="ARBA00001917"/>
    </source>
</evidence>
<dbReference type="Gene3D" id="3.30.70.20">
    <property type="match status" value="1"/>
</dbReference>
<dbReference type="InterPro" id="IPR017896">
    <property type="entry name" value="4Fe4S_Fe-S-bd"/>
</dbReference>
<dbReference type="InterPro" id="IPR017900">
    <property type="entry name" value="4Fe4S_Fe_S_CS"/>
</dbReference>